<keyword evidence="2" id="KW-1185">Reference proteome</keyword>
<comment type="caution">
    <text evidence="1">The sequence shown here is derived from an EMBL/GenBank/DDBJ whole genome shotgun (WGS) entry which is preliminary data.</text>
</comment>
<dbReference type="NCBIfam" id="NF047579">
    <property type="entry name" value="LIC_13029_fam"/>
    <property type="match status" value="1"/>
</dbReference>
<proteinExistence type="predicted"/>
<reference evidence="1" key="1">
    <citation type="journal article" date="2019" name="PLoS Negl. Trop. Dis.">
        <title>Revisiting the worldwide diversity of Leptospira species in the environment.</title>
        <authorList>
            <person name="Vincent A.T."/>
            <person name="Schiettekatte O."/>
            <person name="Bourhy P."/>
            <person name="Veyrier F.J."/>
            <person name="Picardeau M."/>
        </authorList>
    </citation>
    <scope>NUCLEOTIDE SEQUENCE [LARGE SCALE GENOMIC DNA]</scope>
    <source>
        <strain evidence="1">201300427</strain>
    </source>
</reference>
<name>A0A4R9M1J4_9LEPT</name>
<sequence length="292" mass="33944">MVSESFKQIDPAVLLWKSLYRQPEFQAGSLRLNQDITIRTFKNQSKRYLTSERYEFITAMKELLKPIATLDHEKVEYLIFRIFECYNKEMEYWRDTHSRFSMDILFQFIEFLCADSPKEDLSVLLQKETSLNQKEVESILIHIKAFNKLGIYFSKSPSLKKTIENGEPILATLASAYPTITWLALESMFYILVAQYALASRYSCESLLRGWMTEYGFDENQYVVVASYFPPGTSLLDFRGKYTNAIRALRGISGEKKPDYDLLLLRSIGNYFSSWIVRVAHQMENGSGYQAA</sequence>
<gene>
    <name evidence="1" type="ORF">EHS15_03040</name>
</gene>
<dbReference type="AlphaFoldDB" id="A0A4R9M1J4"/>
<dbReference type="EMBL" id="RQHW01000010">
    <property type="protein sequence ID" value="TGN20583.1"/>
    <property type="molecule type" value="Genomic_DNA"/>
</dbReference>
<dbReference type="Proteomes" id="UP000298058">
    <property type="component" value="Unassembled WGS sequence"/>
</dbReference>
<dbReference type="RefSeq" id="WP_135759070.1">
    <property type="nucleotide sequence ID" value="NZ_RQHW01000010.1"/>
</dbReference>
<protein>
    <submittedName>
        <fullName evidence="1">Uncharacterized protein</fullName>
    </submittedName>
</protein>
<accession>A0A4R9M1J4</accession>
<organism evidence="1 2">
    <name type="scientific">Leptospira idonii</name>
    <dbReference type="NCBI Taxonomy" id="1193500"/>
    <lineage>
        <taxon>Bacteria</taxon>
        <taxon>Pseudomonadati</taxon>
        <taxon>Spirochaetota</taxon>
        <taxon>Spirochaetia</taxon>
        <taxon>Leptospirales</taxon>
        <taxon>Leptospiraceae</taxon>
        <taxon>Leptospira</taxon>
    </lineage>
</organism>
<dbReference type="OrthoDB" id="319038at2"/>
<evidence type="ECO:0000313" key="2">
    <source>
        <dbReference type="Proteomes" id="UP000298058"/>
    </source>
</evidence>
<evidence type="ECO:0000313" key="1">
    <source>
        <dbReference type="EMBL" id="TGN20583.1"/>
    </source>
</evidence>